<gene>
    <name evidence="11" type="ORF">ACFSCT_04020</name>
</gene>
<feature type="domain" description="Tripartite ATP-independent periplasmic transporters DctQ component" evidence="10">
    <location>
        <begin position="47"/>
        <end position="193"/>
    </location>
</feature>
<evidence type="ECO:0000313" key="12">
    <source>
        <dbReference type="Proteomes" id="UP001597213"/>
    </source>
</evidence>
<sequence>MKSTGNPPAATVTDTEQGGLLAGLERFERRLARLETVAIGIVTAAVFLILLSNVFSRSVGRPLIWSDELAINLMIWAAFIGASLGLARRQHIAVTLLPDALAPGGRHVLAILVDLVLLSFFAILAVLVWNWLDLPGLIAAGSADALAQSRFNFTWQEPMMTLSVRKVWFWLILPIFCLTGTFHVAMSLMRHIRDSSTTEVTV</sequence>
<evidence type="ECO:0000256" key="9">
    <source>
        <dbReference type="RuleBase" id="RU369079"/>
    </source>
</evidence>
<comment type="similarity">
    <text evidence="8 9">Belongs to the TRAP transporter small permease family.</text>
</comment>
<evidence type="ECO:0000313" key="11">
    <source>
        <dbReference type="EMBL" id="MFD1880880.1"/>
    </source>
</evidence>
<name>A0ABW4R4E5_9RHOB</name>
<evidence type="ECO:0000256" key="5">
    <source>
        <dbReference type="ARBA" id="ARBA00022692"/>
    </source>
</evidence>
<evidence type="ECO:0000256" key="6">
    <source>
        <dbReference type="ARBA" id="ARBA00022989"/>
    </source>
</evidence>
<feature type="transmembrane region" description="Helical" evidence="9">
    <location>
        <begin position="167"/>
        <end position="186"/>
    </location>
</feature>
<comment type="subcellular location">
    <subcellularLocation>
        <location evidence="1 9">Cell inner membrane</location>
        <topology evidence="1 9">Multi-pass membrane protein</topology>
    </subcellularLocation>
</comment>
<evidence type="ECO:0000256" key="1">
    <source>
        <dbReference type="ARBA" id="ARBA00004429"/>
    </source>
</evidence>
<organism evidence="11 12">
    <name type="scientific">Paracoccus pacificus</name>
    <dbReference type="NCBI Taxonomy" id="1463598"/>
    <lineage>
        <taxon>Bacteria</taxon>
        <taxon>Pseudomonadati</taxon>
        <taxon>Pseudomonadota</taxon>
        <taxon>Alphaproteobacteria</taxon>
        <taxon>Rhodobacterales</taxon>
        <taxon>Paracoccaceae</taxon>
        <taxon>Paracoccus</taxon>
    </lineage>
</organism>
<dbReference type="RefSeq" id="WP_379140280.1">
    <property type="nucleotide sequence ID" value="NZ_JBHUEN010000010.1"/>
</dbReference>
<dbReference type="InterPro" id="IPR007387">
    <property type="entry name" value="TRAP_DctQ"/>
</dbReference>
<feature type="transmembrane region" description="Helical" evidence="9">
    <location>
        <begin position="69"/>
        <end position="87"/>
    </location>
</feature>
<evidence type="ECO:0000256" key="7">
    <source>
        <dbReference type="ARBA" id="ARBA00023136"/>
    </source>
</evidence>
<evidence type="ECO:0000256" key="3">
    <source>
        <dbReference type="ARBA" id="ARBA00022475"/>
    </source>
</evidence>
<keyword evidence="4 9" id="KW-0997">Cell inner membrane</keyword>
<feature type="transmembrane region" description="Helical" evidence="9">
    <location>
        <begin position="108"/>
        <end position="132"/>
    </location>
</feature>
<dbReference type="PANTHER" id="PTHR35011:SF2">
    <property type="entry name" value="2,3-DIKETO-L-GULONATE TRAP TRANSPORTER SMALL PERMEASE PROTEIN YIAM"/>
    <property type="match status" value="1"/>
</dbReference>
<protein>
    <recommendedName>
        <fullName evidence="9">TRAP transporter small permease protein</fullName>
    </recommendedName>
</protein>
<comment type="subunit">
    <text evidence="9">The complex comprises the extracytoplasmic solute receptor protein and the two transmembrane proteins.</text>
</comment>
<comment type="function">
    <text evidence="9">Part of the tripartite ATP-independent periplasmic (TRAP) transport system.</text>
</comment>
<dbReference type="PANTHER" id="PTHR35011">
    <property type="entry name" value="2,3-DIKETO-L-GULONATE TRAP TRANSPORTER SMALL PERMEASE PROTEIN YIAM"/>
    <property type="match status" value="1"/>
</dbReference>
<dbReference type="EMBL" id="JBHUEN010000010">
    <property type="protein sequence ID" value="MFD1880880.1"/>
    <property type="molecule type" value="Genomic_DNA"/>
</dbReference>
<keyword evidence="6 9" id="KW-1133">Transmembrane helix</keyword>
<keyword evidence="7 9" id="KW-0472">Membrane</keyword>
<evidence type="ECO:0000259" key="10">
    <source>
        <dbReference type="Pfam" id="PF04290"/>
    </source>
</evidence>
<reference evidence="12" key="1">
    <citation type="journal article" date="2019" name="Int. J. Syst. Evol. Microbiol.">
        <title>The Global Catalogue of Microorganisms (GCM) 10K type strain sequencing project: providing services to taxonomists for standard genome sequencing and annotation.</title>
        <authorList>
            <consortium name="The Broad Institute Genomics Platform"/>
            <consortium name="The Broad Institute Genome Sequencing Center for Infectious Disease"/>
            <person name="Wu L."/>
            <person name="Ma J."/>
        </authorList>
    </citation>
    <scope>NUCLEOTIDE SEQUENCE [LARGE SCALE GENOMIC DNA]</scope>
    <source>
        <strain evidence="12">CCUG 56029</strain>
    </source>
</reference>
<evidence type="ECO:0000256" key="4">
    <source>
        <dbReference type="ARBA" id="ARBA00022519"/>
    </source>
</evidence>
<dbReference type="Proteomes" id="UP001597213">
    <property type="component" value="Unassembled WGS sequence"/>
</dbReference>
<keyword evidence="12" id="KW-1185">Reference proteome</keyword>
<accession>A0ABW4R4E5</accession>
<keyword evidence="5 9" id="KW-0812">Transmembrane</keyword>
<comment type="caution">
    <text evidence="11">The sequence shown here is derived from an EMBL/GenBank/DDBJ whole genome shotgun (WGS) entry which is preliminary data.</text>
</comment>
<proteinExistence type="inferred from homology"/>
<feature type="transmembrane region" description="Helical" evidence="9">
    <location>
        <begin position="36"/>
        <end position="57"/>
    </location>
</feature>
<dbReference type="InterPro" id="IPR055348">
    <property type="entry name" value="DctQ"/>
</dbReference>
<keyword evidence="2 9" id="KW-0813">Transport</keyword>
<keyword evidence="3" id="KW-1003">Cell membrane</keyword>
<evidence type="ECO:0000256" key="8">
    <source>
        <dbReference type="ARBA" id="ARBA00038436"/>
    </source>
</evidence>
<evidence type="ECO:0000256" key="2">
    <source>
        <dbReference type="ARBA" id="ARBA00022448"/>
    </source>
</evidence>
<dbReference type="Pfam" id="PF04290">
    <property type="entry name" value="DctQ"/>
    <property type="match status" value="1"/>
</dbReference>